<name>A0A8X6UWG2_TRICX</name>
<organism evidence="1 2">
    <name type="scientific">Trichonephila clavipes</name>
    <name type="common">Golden silk orbweaver</name>
    <name type="synonym">Nephila clavipes</name>
    <dbReference type="NCBI Taxonomy" id="2585209"/>
    <lineage>
        <taxon>Eukaryota</taxon>
        <taxon>Metazoa</taxon>
        <taxon>Ecdysozoa</taxon>
        <taxon>Arthropoda</taxon>
        <taxon>Chelicerata</taxon>
        <taxon>Arachnida</taxon>
        <taxon>Araneae</taxon>
        <taxon>Araneomorphae</taxon>
        <taxon>Entelegynae</taxon>
        <taxon>Araneoidea</taxon>
        <taxon>Nephilidae</taxon>
        <taxon>Trichonephila</taxon>
    </lineage>
</organism>
<dbReference type="EMBL" id="BMAU01021097">
    <property type="protein sequence ID" value="GFX90373.1"/>
    <property type="molecule type" value="Genomic_DNA"/>
</dbReference>
<comment type="caution">
    <text evidence="1">The sequence shown here is derived from an EMBL/GenBank/DDBJ whole genome shotgun (WGS) entry which is preliminary data.</text>
</comment>
<proteinExistence type="predicted"/>
<dbReference type="AlphaFoldDB" id="A0A8X6UWG2"/>
<gene>
    <name evidence="1" type="ORF">TNCV_577361</name>
</gene>
<keyword evidence="2" id="KW-1185">Reference proteome</keyword>
<accession>A0A8X6UWG2</accession>
<sequence>MSILLYKLPRLIVELLPSTESHHVRLMWLSMISSCLESVLLTSSSVYTTVCVIPSGITSSIYRFSVCANWVLLRLIVASLRSIRRVSNLLDN</sequence>
<evidence type="ECO:0000313" key="1">
    <source>
        <dbReference type="EMBL" id="GFX90373.1"/>
    </source>
</evidence>
<evidence type="ECO:0000313" key="2">
    <source>
        <dbReference type="Proteomes" id="UP000887159"/>
    </source>
</evidence>
<reference evidence="1" key="1">
    <citation type="submission" date="2020-08" db="EMBL/GenBank/DDBJ databases">
        <title>Multicomponent nature underlies the extraordinary mechanical properties of spider dragline silk.</title>
        <authorList>
            <person name="Kono N."/>
            <person name="Nakamura H."/>
            <person name="Mori M."/>
            <person name="Yoshida Y."/>
            <person name="Ohtoshi R."/>
            <person name="Malay A.D."/>
            <person name="Moran D.A.P."/>
            <person name="Tomita M."/>
            <person name="Numata K."/>
            <person name="Arakawa K."/>
        </authorList>
    </citation>
    <scope>NUCLEOTIDE SEQUENCE</scope>
</reference>
<protein>
    <submittedName>
        <fullName evidence="1">Uncharacterized protein</fullName>
    </submittedName>
</protein>
<dbReference type="Proteomes" id="UP000887159">
    <property type="component" value="Unassembled WGS sequence"/>
</dbReference>